<dbReference type="InterPro" id="IPR002035">
    <property type="entry name" value="VWF_A"/>
</dbReference>
<dbReference type="Gene3D" id="3.40.50.410">
    <property type="entry name" value="von Willebrand factor, type A domain"/>
    <property type="match status" value="1"/>
</dbReference>
<dbReference type="PROSITE" id="PS50234">
    <property type="entry name" value="VWFA"/>
    <property type="match status" value="1"/>
</dbReference>
<evidence type="ECO:0000256" key="1">
    <source>
        <dbReference type="SAM" id="MobiDB-lite"/>
    </source>
</evidence>
<dbReference type="InterPro" id="IPR036465">
    <property type="entry name" value="vWFA_dom_sf"/>
</dbReference>
<dbReference type="Pfam" id="PF13768">
    <property type="entry name" value="VWA_3"/>
    <property type="match status" value="1"/>
</dbReference>
<dbReference type="SMART" id="SM00327">
    <property type="entry name" value="VWA"/>
    <property type="match status" value="1"/>
</dbReference>
<name>A0A1X7V355_AMPQE</name>
<dbReference type="SUPFAM" id="SSF53300">
    <property type="entry name" value="vWA-like"/>
    <property type="match status" value="1"/>
</dbReference>
<dbReference type="eggNOG" id="ENOG502QV6D">
    <property type="taxonomic scope" value="Eukaryota"/>
</dbReference>
<feature type="compositionally biased region" description="Low complexity" evidence="1">
    <location>
        <begin position="855"/>
        <end position="868"/>
    </location>
</feature>
<feature type="region of interest" description="Disordered" evidence="1">
    <location>
        <begin position="855"/>
        <end position="882"/>
    </location>
</feature>
<dbReference type="PANTHER" id="PTHR46785">
    <property type="entry name" value="VON WILLEBRAND FACTOR A DOMAIN-CONTAINING PROTEIN 3B"/>
    <property type="match status" value="1"/>
</dbReference>
<reference evidence="3" key="1">
    <citation type="submission" date="2017-05" db="UniProtKB">
        <authorList>
            <consortium name="EnsemblMetazoa"/>
        </authorList>
    </citation>
    <scope>IDENTIFICATION</scope>
</reference>
<evidence type="ECO:0000313" key="3">
    <source>
        <dbReference type="EnsemblMetazoa" id="Aqu2.1.34443_001"/>
    </source>
</evidence>
<proteinExistence type="predicted"/>
<dbReference type="EnsemblMetazoa" id="Aqu2.1.34443_001">
    <property type="protein sequence ID" value="Aqu2.1.34443_001"/>
    <property type="gene ID" value="Aqu2.1.34443"/>
</dbReference>
<organism evidence="3">
    <name type="scientific">Amphimedon queenslandica</name>
    <name type="common">Sponge</name>
    <dbReference type="NCBI Taxonomy" id="400682"/>
    <lineage>
        <taxon>Eukaryota</taxon>
        <taxon>Metazoa</taxon>
        <taxon>Porifera</taxon>
        <taxon>Demospongiae</taxon>
        <taxon>Heteroscleromorpha</taxon>
        <taxon>Haplosclerida</taxon>
        <taxon>Niphatidae</taxon>
        <taxon>Amphimedon</taxon>
    </lineage>
</organism>
<dbReference type="InParanoid" id="A0A1X7V355"/>
<feature type="domain" description="VWFA" evidence="2">
    <location>
        <begin position="455"/>
        <end position="631"/>
    </location>
</feature>
<dbReference type="OrthoDB" id="10021393at2759"/>
<sequence>MAEEEKWRPEACVQQSSATWLQSHGLESQSLSMDQLLPTLGFKQKTGSVPTSSDKVTSLYSEGLFVQYPDSRGNLYNVCANDAQLLRIEQQLNQFVSLLKSRLQWLNSSSRLLLEQVSAIVKFNIIRCTGGLTSFADNLLKVLPGVVQEGIQWLDEAHSSSFNAPMTNNLIEAVTRAIACEGNDAVYILTQGRSALRSYSSLFNMLQLSHVPVNISVYECTDPGALDDYKELCRVCNGRLHVYNPKSPVYDPIAPVSSRPSSAASSTNSTSSRTKTPPSLPRDDVLLVWEELERGRDTLAEIQLIQLEKQTVGRSDKHPLPKPCKEEYMSSIQWIDAHGLKANSLLFSDLVNKLAFQHCEGVLRTSSPAHESTTTNNKYNDVQMVEQSKLVGAQYCKDFVHLKWRNGNVVHVHLDERTYQNYYSKVMYYVKKYEERSDWLKKDSRELFGTVLENKIVVVVDTSSSLEGRFSLIKRKLRQLLREQILHKTSFNLIQFSTDVIKWRDHLVPTTPQNISAAREWIDGMGVSGSTNTLEALQEALSISGAEAVYFLTDGRPDQPPDLILSQIQQLRRIPIHSISFNCADSKANQFLFRLASVTGGRYHYYSEDITDPKGPVTHQSDDLQLLSDEISHAHDQLTQAQQLREACNRLKHPGHRYTYPIPRRKKPKRLSTSDNFVSFSKWIKKNSLSRRNLLLMDALGPTAVPHNPKHVPILDKKVHGKVYEGLLSTAHISGKGNITLVNPSGVDLVSYESKLTQYIEECEGVMERVVAESLPQVKLQGIKEKVGLEGSERIQYKEHREELREGLRDAGCGSLLLELDKVEAEIKKAHVLMSQAAALKEECSGKRKSKKWSSDVSLSSSVSDNSSGTAPTISDLNGGERTINTSIGSPVKVL</sequence>
<protein>
    <recommendedName>
        <fullName evidence="2">VWFA domain-containing protein</fullName>
    </recommendedName>
</protein>
<dbReference type="PANTHER" id="PTHR46785:SF1">
    <property type="entry name" value="VON WILLEBRAND FACTOR A DOMAIN-CONTAINING PROTEIN 3B"/>
    <property type="match status" value="1"/>
</dbReference>
<evidence type="ECO:0000259" key="2">
    <source>
        <dbReference type="PROSITE" id="PS50234"/>
    </source>
</evidence>
<feature type="compositionally biased region" description="Low complexity" evidence="1">
    <location>
        <begin position="254"/>
        <end position="277"/>
    </location>
</feature>
<dbReference type="AlphaFoldDB" id="A0A1X7V355"/>
<accession>A0A1X7V355</accession>
<feature type="region of interest" description="Disordered" evidence="1">
    <location>
        <begin position="254"/>
        <end position="280"/>
    </location>
</feature>